<organism evidence="3 4">
    <name type="scientific">Allomyces macrogynus (strain ATCC 38327)</name>
    <name type="common">Allomyces javanicus var. macrogynus</name>
    <dbReference type="NCBI Taxonomy" id="578462"/>
    <lineage>
        <taxon>Eukaryota</taxon>
        <taxon>Fungi</taxon>
        <taxon>Fungi incertae sedis</taxon>
        <taxon>Blastocladiomycota</taxon>
        <taxon>Blastocladiomycetes</taxon>
        <taxon>Blastocladiales</taxon>
        <taxon>Blastocladiaceae</taxon>
        <taxon>Allomyces</taxon>
    </lineage>
</organism>
<protein>
    <recommendedName>
        <fullName evidence="5">FTP domain-containing protein</fullName>
    </recommendedName>
</protein>
<name>A0A0L0SSK7_ALLM3</name>
<feature type="compositionally biased region" description="Polar residues" evidence="1">
    <location>
        <begin position="187"/>
        <end position="196"/>
    </location>
</feature>
<dbReference type="EMBL" id="GG745347">
    <property type="protein sequence ID" value="KNE65482.1"/>
    <property type="molecule type" value="Genomic_DNA"/>
</dbReference>
<dbReference type="Proteomes" id="UP000054350">
    <property type="component" value="Unassembled WGS sequence"/>
</dbReference>
<reference evidence="3 4" key="1">
    <citation type="submission" date="2009-11" db="EMBL/GenBank/DDBJ databases">
        <title>Annotation of Allomyces macrogynus ATCC 38327.</title>
        <authorList>
            <consortium name="The Broad Institute Genome Sequencing Platform"/>
            <person name="Russ C."/>
            <person name="Cuomo C."/>
            <person name="Burger G."/>
            <person name="Gray M.W."/>
            <person name="Holland P.W.H."/>
            <person name="King N."/>
            <person name="Lang F.B.F."/>
            <person name="Roger A.J."/>
            <person name="Ruiz-Trillo I."/>
            <person name="Young S.K."/>
            <person name="Zeng Q."/>
            <person name="Gargeya S."/>
            <person name="Fitzgerald M."/>
            <person name="Haas B."/>
            <person name="Abouelleil A."/>
            <person name="Alvarado L."/>
            <person name="Arachchi H.M."/>
            <person name="Berlin A."/>
            <person name="Chapman S.B."/>
            <person name="Gearin G."/>
            <person name="Goldberg J."/>
            <person name="Griggs A."/>
            <person name="Gujja S."/>
            <person name="Hansen M."/>
            <person name="Heiman D."/>
            <person name="Howarth C."/>
            <person name="Larimer J."/>
            <person name="Lui A."/>
            <person name="MacDonald P.J.P."/>
            <person name="McCowen C."/>
            <person name="Montmayeur A."/>
            <person name="Murphy C."/>
            <person name="Neiman D."/>
            <person name="Pearson M."/>
            <person name="Priest M."/>
            <person name="Roberts A."/>
            <person name="Saif S."/>
            <person name="Shea T."/>
            <person name="Sisk P."/>
            <person name="Stolte C."/>
            <person name="Sykes S."/>
            <person name="Wortman J."/>
            <person name="Nusbaum C."/>
            <person name="Birren B."/>
        </authorList>
    </citation>
    <scope>NUCLEOTIDE SEQUENCE [LARGE SCALE GENOMIC DNA]</scope>
    <source>
        <strain evidence="3 4">ATCC 38327</strain>
    </source>
</reference>
<evidence type="ECO:0000256" key="1">
    <source>
        <dbReference type="SAM" id="MobiDB-lite"/>
    </source>
</evidence>
<evidence type="ECO:0000256" key="2">
    <source>
        <dbReference type="SAM" id="SignalP"/>
    </source>
</evidence>
<proteinExistence type="predicted"/>
<feature type="signal peptide" evidence="2">
    <location>
        <begin position="1"/>
        <end position="31"/>
    </location>
</feature>
<dbReference type="VEuPathDB" id="FungiDB:AMAG_11102"/>
<gene>
    <name evidence="3" type="ORF">AMAG_11102</name>
</gene>
<accession>A0A0L0SSK7</accession>
<dbReference type="OrthoDB" id="3227768at2759"/>
<keyword evidence="2" id="KW-0732">Signal</keyword>
<sequence>MLRSVGSHRCFAALFLAALLALHAFPHEVHAIQFRRVSKVPTIANHSFKILPPANMLDSAASAQFLPDTTDPRNVAKNEWVIKNVVKTSACVTAVYVRRINGLEVMSGDINLNIVRVCIPSNGQVTSIGDSFYRGARPSQPNVDALSAAAPPGLSSDGVQPPVGAFKSLAVFVGSPSPTTVHVEPAPTSTDQTGTSDKAPPTATAIAIDAL</sequence>
<reference evidence="4" key="2">
    <citation type="submission" date="2009-11" db="EMBL/GenBank/DDBJ databases">
        <title>The Genome Sequence of Allomyces macrogynus strain ATCC 38327.</title>
        <authorList>
            <consortium name="The Broad Institute Genome Sequencing Platform"/>
            <person name="Russ C."/>
            <person name="Cuomo C."/>
            <person name="Shea T."/>
            <person name="Young S.K."/>
            <person name="Zeng Q."/>
            <person name="Koehrsen M."/>
            <person name="Haas B."/>
            <person name="Borodovsky M."/>
            <person name="Guigo R."/>
            <person name="Alvarado L."/>
            <person name="Berlin A."/>
            <person name="Borenstein D."/>
            <person name="Chen Z."/>
            <person name="Engels R."/>
            <person name="Freedman E."/>
            <person name="Gellesch M."/>
            <person name="Goldberg J."/>
            <person name="Griggs A."/>
            <person name="Gujja S."/>
            <person name="Heiman D."/>
            <person name="Hepburn T."/>
            <person name="Howarth C."/>
            <person name="Jen D."/>
            <person name="Larson L."/>
            <person name="Lewis B."/>
            <person name="Mehta T."/>
            <person name="Park D."/>
            <person name="Pearson M."/>
            <person name="Roberts A."/>
            <person name="Saif S."/>
            <person name="Shenoy N."/>
            <person name="Sisk P."/>
            <person name="Stolte C."/>
            <person name="Sykes S."/>
            <person name="Walk T."/>
            <person name="White J."/>
            <person name="Yandava C."/>
            <person name="Burger G."/>
            <person name="Gray M.W."/>
            <person name="Holland P.W.H."/>
            <person name="King N."/>
            <person name="Lang F.B.F."/>
            <person name="Roger A.J."/>
            <person name="Ruiz-Trillo I."/>
            <person name="Lander E."/>
            <person name="Nusbaum C."/>
        </authorList>
    </citation>
    <scope>NUCLEOTIDE SEQUENCE [LARGE SCALE GENOMIC DNA]</scope>
    <source>
        <strain evidence="4">ATCC 38327</strain>
    </source>
</reference>
<keyword evidence="4" id="KW-1185">Reference proteome</keyword>
<feature type="chain" id="PRO_5005548214" description="FTP domain-containing protein" evidence="2">
    <location>
        <begin position="32"/>
        <end position="211"/>
    </location>
</feature>
<feature type="region of interest" description="Disordered" evidence="1">
    <location>
        <begin position="178"/>
        <end position="201"/>
    </location>
</feature>
<evidence type="ECO:0008006" key="5">
    <source>
        <dbReference type="Google" id="ProtNLM"/>
    </source>
</evidence>
<evidence type="ECO:0000313" key="4">
    <source>
        <dbReference type="Proteomes" id="UP000054350"/>
    </source>
</evidence>
<evidence type="ECO:0000313" key="3">
    <source>
        <dbReference type="EMBL" id="KNE65482.1"/>
    </source>
</evidence>
<dbReference type="AlphaFoldDB" id="A0A0L0SSK7"/>